<proteinExistence type="predicted"/>
<evidence type="ECO:0000256" key="2">
    <source>
        <dbReference type="ARBA" id="ARBA00023125"/>
    </source>
</evidence>
<evidence type="ECO:0000259" key="4">
    <source>
        <dbReference type="PROSITE" id="PS50043"/>
    </source>
</evidence>
<evidence type="ECO:0000313" key="6">
    <source>
        <dbReference type="Proteomes" id="UP001549076"/>
    </source>
</evidence>
<sequence length="235" mass="25681">MERIADPVMSICAAETEVELRRVVQQSIERFGFQSYNLSFRKKDRREFMSEPTLTNWSGADLARYADEGWVEKDPLLEMAVGRPGRPMVWTSAQWASSVHSTYGEYIASTGIISGATAALDERPGSLSAMTALSFADASRSRSDAYAIQIIGQVAVTRAAVLGIPRADVIGAPYLNRLSSRQMEILGWIAQGKSNADIAIIVGSSKRTVDYHVSEILRKLEVASKAQAAAIYSSQ</sequence>
<keyword evidence="2" id="KW-0238">DNA-binding</keyword>
<dbReference type="PROSITE" id="PS50043">
    <property type="entry name" value="HTH_LUXR_2"/>
    <property type="match status" value="1"/>
</dbReference>
<feature type="domain" description="HTH luxR-type" evidence="4">
    <location>
        <begin position="171"/>
        <end position="235"/>
    </location>
</feature>
<dbReference type="EMBL" id="JBEPML010000019">
    <property type="protein sequence ID" value="MET3793970.1"/>
    <property type="molecule type" value="Genomic_DNA"/>
</dbReference>
<dbReference type="InterPro" id="IPR000792">
    <property type="entry name" value="Tscrpt_reg_LuxR_C"/>
</dbReference>
<accession>A0ABV2N588</accession>
<dbReference type="InterPro" id="IPR016032">
    <property type="entry name" value="Sig_transdc_resp-reg_C-effctor"/>
</dbReference>
<dbReference type="SUPFAM" id="SSF75516">
    <property type="entry name" value="Pheromone-binding domain of LuxR-like quorum-sensing transcription factors"/>
    <property type="match status" value="1"/>
</dbReference>
<gene>
    <name evidence="5" type="ORF">ABID37_004210</name>
</gene>
<dbReference type="Proteomes" id="UP001549076">
    <property type="component" value="Unassembled WGS sequence"/>
</dbReference>
<dbReference type="Pfam" id="PF00196">
    <property type="entry name" value="GerE"/>
    <property type="match status" value="1"/>
</dbReference>
<dbReference type="SUPFAM" id="SSF46894">
    <property type="entry name" value="C-terminal effector domain of the bipartite response regulators"/>
    <property type="match status" value="1"/>
</dbReference>
<dbReference type="InterPro" id="IPR036388">
    <property type="entry name" value="WH-like_DNA-bd_sf"/>
</dbReference>
<comment type="caution">
    <text evidence="5">The sequence shown here is derived from an EMBL/GenBank/DDBJ whole genome shotgun (WGS) entry which is preliminary data.</text>
</comment>
<dbReference type="Pfam" id="PF03472">
    <property type="entry name" value="Autoind_bind"/>
    <property type="match status" value="1"/>
</dbReference>
<reference evidence="5 6" key="1">
    <citation type="submission" date="2024-06" db="EMBL/GenBank/DDBJ databases">
        <title>Genomic Encyclopedia of Type Strains, Phase IV (KMG-IV): sequencing the most valuable type-strain genomes for metagenomic binning, comparative biology and taxonomic classification.</title>
        <authorList>
            <person name="Goeker M."/>
        </authorList>
    </citation>
    <scope>NUCLEOTIDE SEQUENCE [LARGE SCALE GENOMIC DNA]</scope>
    <source>
        <strain evidence="5 6">DSM 27865</strain>
    </source>
</reference>
<keyword evidence="3" id="KW-0804">Transcription</keyword>
<keyword evidence="1" id="KW-0805">Transcription regulation</keyword>
<dbReference type="PANTHER" id="PTHR44688">
    <property type="entry name" value="DNA-BINDING TRANSCRIPTIONAL ACTIVATOR DEVR_DOSR"/>
    <property type="match status" value="1"/>
</dbReference>
<organism evidence="5 6">
    <name type="scientific">Aquamicrobium terrae</name>
    <dbReference type="NCBI Taxonomy" id="1324945"/>
    <lineage>
        <taxon>Bacteria</taxon>
        <taxon>Pseudomonadati</taxon>
        <taxon>Pseudomonadota</taxon>
        <taxon>Alphaproteobacteria</taxon>
        <taxon>Hyphomicrobiales</taxon>
        <taxon>Phyllobacteriaceae</taxon>
        <taxon>Aquamicrobium</taxon>
    </lineage>
</organism>
<protein>
    <submittedName>
        <fullName evidence="5">LuxR family transcriptional regulator</fullName>
    </submittedName>
</protein>
<dbReference type="Gene3D" id="1.10.10.10">
    <property type="entry name" value="Winged helix-like DNA-binding domain superfamily/Winged helix DNA-binding domain"/>
    <property type="match status" value="1"/>
</dbReference>
<dbReference type="PRINTS" id="PR00038">
    <property type="entry name" value="HTHLUXR"/>
</dbReference>
<dbReference type="Gene3D" id="3.30.450.80">
    <property type="entry name" value="Transcription factor LuxR-like, autoinducer-binding domain"/>
    <property type="match status" value="1"/>
</dbReference>
<evidence type="ECO:0000313" key="5">
    <source>
        <dbReference type="EMBL" id="MET3793970.1"/>
    </source>
</evidence>
<keyword evidence="6" id="KW-1185">Reference proteome</keyword>
<evidence type="ECO:0000256" key="1">
    <source>
        <dbReference type="ARBA" id="ARBA00023015"/>
    </source>
</evidence>
<name>A0ABV2N588_9HYPH</name>
<dbReference type="InterPro" id="IPR005143">
    <property type="entry name" value="TF_LuxR_autoind-bd_dom"/>
</dbReference>
<evidence type="ECO:0000256" key="3">
    <source>
        <dbReference type="ARBA" id="ARBA00023163"/>
    </source>
</evidence>
<dbReference type="CDD" id="cd06170">
    <property type="entry name" value="LuxR_C_like"/>
    <property type="match status" value="1"/>
</dbReference>
<dbReference type="SMART" id="SM00421">
    <property type="entry name" value="HTH_LUXR"/>
    <property type="match status" value="1"/>
</dbReference>
<dbReference type="PANTHER" id="PTHR44688:SF16">
    <property type="entry name" value="DNA-BINDING TRANSCRIPTIONAL ACTIVATOR DEVR_DOSR"/>
    <property type="match status" value="1"/>
</dbReference>
<dbReference type="RefSeq" id="WP_354198296.1">
    <property type="nucleotide sequence ID" value="NZ_JBEPML010000019.1"/>
</dbReference>
<dbReference type="InterPro" id="IPR036693">
    <property type="entry name" value="TF_LuxR_autoind-bd_dom_sf"/>
</dbReference>